<feature type="domain" description="Cytidyltransferase-like" evidence="4">
    <location>
        <begin position="41"/>
        <end position="120"/>
    </location>
</feature>
<accession>A0A699YYM6</accession>
<keyword evidence="2" id="KW-0548">Nucleotidyltransferase</keyword>
<dbReference type="InterPro" id="IPR050385">
    <property type="entry name" value="Archaeal_FAD_synthase"/>
</dbReference>
<feature type="region of interest" description="Disordered" evidence="3">
    <location>
        <begin position="261"/>
        <end position="282"/>
    </location>
</feature>
<dbReference type="GO" id="GO:0016779">
    <property type="term" value="F:nucleotidyltransferase activity"/>
    <property type="evidence" value="ECO:0007669"/>
    <property type="project" value="UniProtKB-KW"/>
</dbReference>
<evidence type="ECO:0000313" key="5">
    <source>
        <dbReference type="EMBL" id="GFH11864.1"/>
    </source>
</evidence>
<dbReference type="EMBL" id="BLLF01000443">
    <property type="protein sequence ID" value="GFH11864.1"/>
    <property type="molecule type" value="Genomic_DNA"/>
</dbReference>
<evidence type="ECO:0000256" key="1">
    <source>
        <dbReference type="ARBA" id="ARBA00022679"/>
    </source>
</evidence>
<reference evidence="5 6" key="1">
    <citation type="submission" date="2020-02" db="EMBL/GenBank/DDBJ databases">
        <title>Draft genome sequence of Haematococcus lacustris strain NIES-144.</title>
        <authorList>
            <person name="Morimoto D."/>
            <person name="Nakagawa S."/>
            <person name="Yoshida T."/>
            <person name="Sawayama S."/>
        </authorList>
    </citation>
    <scope>NUCLEOTIDE SEQUENCE [LARGE SCALE GENOMIC DNA]</scope>
    <source>
        <strain evidence="5 6">NIES-144</strain>
    </source>
</reference>
<comment type="caution">
    <text evidence="5">The sequence shown here is derived from an EMBL/GenBank/DDBJ whole genome shotgun (WGS) entry which is preliminary data.</text>
</comment>
<dbReference type="Pfam" id="PF01467">
    <property type="entry name" value="CTP_transf_like"/>
    <property type="match status" value="1"/>
</dbReference>
<evidence type="ECO:0000259" key="4">
    <source>
        <dbReference type="Pfam" id="PF01467"/>
    </source>
</evidence>
<dbReference type="SUPFAM" id="SSF52374">
    <property type="entry name" value="Nucleotidylyl transferase"/>
    <property type="match status" value="1"/>
</dbReference>
<keyword evidence="6" id="KW-1185">Reference proteome</keyword>
<sequence>MRCKPHGIVLAYYSLALGLNSLRALSKPRQVLIMPEKIVFVSGCYDVLHGGHVEFFEQARSLGDRLVVCFAGDESLRRHKRPQPSIPTIHKLHLLSALRPVDEVVIGDDLEAPHGLDFKKAFLSIRPQILAVTEDDKCVPAAAPSAACSMLLSRTLCCQPAWHWPVSGSSRLCDAMASKHPTCSPPACATCLHSTSYACLGALPRYGDVKRELCAEVGAEYVVLPKSLQYEKTSTTDILRRIKAPVWAPLRQDHSQAGWLEQGEPGLASGQGSTGHRQSQDS</sequence>
<dbReference type="Gene3D" id="3.40.50.620">
    <property type="entry name" value="HUPs"/>
    <property type="match status" value="1"/>
</dbReference>
<proteinExistence type="predicted"/>
<dbReference type="NCBIfam" id="TIGR00125">
    <property type="entry name" value="cyt_tran_rel"/>
    <property type="match status" value="1"/>
</dbReference>
<dbReference type="InterPro" id="IPR014729">
    <property type="entry name" value="Rossmann-like_a/b/a_fold"/>
</dbReference>
<protein>
    <submittedName>
        <fullName evidence="5">Cytidyltransferase</fullName>
    </submittedName>
</protein>
<name>A0A699YYM6_HAELA</name>
<dbReference type="InterPro" id="IPR004821">
    <property type="entry name" value="Cyt_trans-like"/>
</dbReference>
<dbReference type="PANTHER" id="PTHR43793:SF1">
    <property type="entry name" value="FAD SYNTHASE"/>
    <property type="match status" value="1"/>
</dbReference>
<dbReference type="Proteomes" id="UP000485058">
    <property type="component" value="Unassembled WGS sequence"/>
</dbReference>
<dbReference type="PANTHER" id="PTHR43793">
    <property type="entry name" value="FAD SYNTHASE"/>
    <property type="match status" value="1"/>
</dbReference>
<organism evidence="5 6">
    <name type="scientific">Haematococcus lacustris</name>
    <name type="common">Green alga</name>
    <name type="synonym">Haematococcus pluvialis</name>
    <dbReference type="NCBI Taxonomy" id="44745"/>
    <lineage>
        <taxon>Eukaryota</taxon>
        <taxon>Viridiplantae</taxon>
        <taxon>Chlorophyta</taxon>
        <taxon>core chlorophytes</taxon>
        <taxon>Chlorophyceae</taxon>
        <taxon>CS clade</taxon>
        <taxon>Chlamydomonadales</taxon>
        <taxon>Haematococcaceae</taxon>
        <taxon>Haematococcus</taxon>
    </lineage>
</organism>
<gene>
    <name evidence="5" type="ORF">HaLaN_07438</name>
</gene>
<keyword evidence="1 5" id="KW-0808">Transferase</keyword>
<feature type="compositionally biased region" description="Polar residues" evidence="3">
    <location>
        <begin position="270"/>
        <end position="282"/>
    </location>
</feature>
<evidence type="ECO:0000256" key="2">
    <source>
        <dbReference type="ARBA" id="ARBA00022695"/>
    </source>
</evidence>
<evidence type="ECO:0000256" key="3">
    <source>
        <dbReference type="SAM" id="MobiDB-lite"/>
    </source>
</evidence>
<evidence type="ECO:0000313" key="6">
    <source>
        <dbReference type="Proteomes" id="UP000485058"/>
    </source>
</evidence>
<dbReference type="AlphaFoldDB" id="A0A699YYM6"/>